<organism evidence="1 2">
    <name type="scientific">Syphacia muris</name>
    <dbReference type="NCBI Taxonomy" id="451379"/>
    <lineage>
        <taxon>Eukaryota</taxon>
        <taxon>Metazoa</taxon>
        <taxon>Ecdysozoa</taxon>
        <taxon>Nematoda</taxon>
        <taxon>Chromadorea</taxon>
        <taxon>Rhabditida</taxon>
        <taxon>Spirurina</taxon>
        <taxon>Oxyuridomorpha</taxon>
        <taxon>Oxyuroidea</taxon>
        <taxon>Oxyuridae</taxon>
        <taxon>Syphacia</taxon>
    </lineage>
</organism>
<protein>
    <submittedName>
        <fullName evidence="2">Secreted protein</fullName>
    </submittedName>
</protein>
<name>A0A0N5ACF8_9BILA</name>
<evidence type="ECO:0000313" key="1">
    <source>
        <dbReference type="Proteomes" id="UP000046393"/>
    </source>
</evidence>
<evidence type="ECO:0000313" key="2">
    <source>
        <dbReference type="WBParaSite" id="SMUV_0000183401-mRNA-1"/>
    </source>
</evidence>
<keyword evidence="1" id="KW-1185">Reference proteome</keyword>
<accession>A0A0N5ACF8</accession>
<dbReference type="AlphaFoldDB" id="A0A0N5ACF8"/>
<dbReference type="WBParaSite" id="SMUV_0000183401-mRNA-1">
    <property type="protein sequence ID" value="SMUV_0000183401-mRNA-1"/>
    <property type="gene ID" value="SMUV_0000183401"/>
</dbReference>
<dbReference type="Proteomes" id="UP000046393">
    <property type="component" value="Unplaced"/>
</dbReference>
<sequence length="85" mass="10067">MVLFTECSIPVASLPIFSTHTERRTEQLRCQRGAVMRWRRTRTEPDQGKREYVTQPIHHNQRLLYLMLKQLVCLYPTAVYSICVT</sequence>
<proteinExistence type="predicted"/>
<reference evidence="2" key="1">
    <citation type="submission" date="2017-02" db="UniProtKB">
        <authorList>
            <consortium name="WormBaseParasite"/>
        </authorList>
    </citation>
    <scope>IDENTIFICATION</scope>
</reference>